<dbReference type="EMBL" id="UGRS01000001">
    <property type="protein sequence ID" value="SUA36247.1"/>
    <property type="molecule type" value="Genomic_DNA"/>
</dbReference>
<dbReference type="Pfam" id="PF22817">
    <property type="entry name" value="ApeP-like"/>
    <property type="match status" value="1"/>
</dbReference>
<dbReference type="Gene3D" id="3.10.129.10">
    <property type="entry name" value="Hotdog Thioesterase"/>
    <property type="match status" value="1"/>
</dbReference>
<protein>
    <recommendedName>
        <fullName evidence="3">Thioester dehydrase</fullName>
    </recommendedName>
</protein>
<organism evidence="1 2">
    <name type="scientific">Neisseria zoodegmatis</name>
    <dbReference type="NCBI Taxonomy" id="326523"/>
    <lineage>
        <taxon>Bacteria</taxon>
        <taxon>Pseudomonadati</taxon>
        <taxon>Pseudomonadota</taxon>
        <taxon>Betaproteobacteria</taxon>
        <taxon>Neisseriales</taxon>
        <taxon>Neisseriaceae</taxon>
        <taxon>Neisseria</taxon>
    </lineage>
</organism>
<accession>A0A378WH71</accession>
<dbReference type="AlphaFoldDB" id="A0A378WH71"/>
<evidence type="ECO:0000313" key="1">
    <source>
        <dbReference type="EMBL" id="SUA36247.1"/>
    </source>
</evidence>
<dbReference type="InterPro" id="IPR029069">
    <property type="entry name" value="HotDog_dom_sf"/>
</dbReference>
<sequence>MFMNTPLTCPITSVAPLLPHSGHMVLLDCITDYGDDHLTATATVKDNHILLRNGRLLCLAGLEIMAQGIGALVGCHAVNSGEAVKLGFLLGTRKLNLFVDDVPVGTELLIKVKESMRDAGGFGVFDCSLHWTDAPEHEKHLLPSDGLLVQASLNVYSPNETEAETL</sequence>
<evidence type="ECO:0000313" key="2">
    <source>
        <dbReference type="Proteomes" id="UP000254055"/>
    </source>
</evidence>
<evidence type="ECO:0008006" key="3">
    <source>
        <dbReference type="Google" id="ProtNLM"/>
    </source>
</evidence>
<name>A0A378WH71_9NEIS</name>
<reference evidence="1 2" key="1">
    <citation type="submission" date="2018-06" db="EMBL/GenBank/DDBJ databases">
        <authorList>
            <consortium name="Pathogen Informatics"/>
            <person name="Doyle S."/>
        </authorList>
    </citation>
    <scope>NUCLEOTIDE SEQUENCE [LARGE SCALE GENOMIC DNA]</scope>
    <source>
        <strain evidence="1 2">NCTC12229</strain>
    </source>
</reference>
<proteinExistence type="predicted"/>
<dbReference type="SUPFAM" id="SSF54637">
    <property type="entry name" value="Thioesterase/thiol ester dehydrase-isomerase"/>
    <property type="match status" value="1"/>
</dbReference>
<dbReference type="Proteomes" id="UP000254055">
    <property type="component" value="Unassembled WGS sequence"/>
</dbReference>
<gene>
    <name evidence="1" type="ORF">NCTC12229_00662</name>
</gene>
<dbReference type="PIRSF" id="PIRSF020565">
    <property type="entry name" value="3Ho_Ac_ACP_DH_prd"/>
    <property type="match status" value="1"/>
</dbReference>
<dbReference type="InterPro" id="IPR016776">
    <property type="entry name" value="ApeP-like_dehydratase"/>
</dbReference>